<evidence type="ECO:0008006" key="3">
    <source>
        <dbReference type="Google" id="ProtNLM"/>
    </source>
</evidence>
<dbReference type="EMBL" id="JADJOT010000001">
    <property type="protein sequence ID" value="MBK7952623.1"/>
    <property type="molecule type" value="Genomic_DNA"/>
</dbReference>
<reference evidence="1 2" key="1">
    <citation type="submission" date="2020-10" db="EMBL/GenBank/DDBJ databases">
        <title>Connecting structure to function with the recovery of over 1000 high-quality activated sludge metagenome-assembled genomes encoding full-length rRNA genes using long-read sequencing.</title>
        <authorList>
            <person name="Singleton C.M."/>
            <person name="Petriglieri F."/>
            <person name="Kristensen J.M."/>
            <person name="Kirkegaard R.H."/>
            <person name="Michaelsen T.Y."/>
            <person name="Andersen M.H."/>
            <person name="Karst S.M."/>
            <person name="Dueholm M.S."/>
            <person name="Nielsen P.H."/>
            <person name="Albertsen M."/>
        </authorList>
    </citation>
    <scope>NUCLEOTIDE SEQUENCE [LARGE SCALE GENOMIC DNA]</scope>
    <source>
        <strain evidence="1">Fred_18-Q3-R57-64_BAT3C.720</strain>
    </source>
</reference>
<dbReference type="Proteomes" id="UP000706151">
    <property type="component" value="Unassembled WGS sequence"/>
</dbReference>
<sequence>MKKRYWAILVLLSLVGLDWYIRAPDSRSRQLTSAIEAQASAKLKSYPYQFRVMKVNGETAVMSTPRNFDVPAFKALGVLYPEIATKNPNDPAFIAAEQLLGEVQSEARSIVLSQPGIKEVRWELDHDWLAAHHIEVPQR</sequence>
<proteinExistence type="predicted"/>
<dbReference type="AlphaFoldDB" id="A0A935T7X8"/>
<comment type="caution">
    <text evidence="1">The sequence shown here is derived from an EMBL/GenBank/DDBJ whole genome shotgun (WGS) entry which is preliminary data.</text>
</comment>
<gene>
    <name evidence="1" type="ORF">IPK02_00880</name>
</gene>
<accession>A0A935T7X8</accession>
<evidence type="ECO:0000313" key="2">
    <source>
        <dbReference type="Proteomes" id="UP000706151"/>
    </source>
</evidence>
<evidence type="ECO:0000313" key="1">
    <source>
        <dbReference type="EMBL" id="MBK7952623.1"/>
    </source>
</evidence>
<protein>
    <recommendedName>
        <fullName evidence="3">Glutamate-ammonia-ligase adenylyltransferase</fullName>
    </recommendedName>
</protein>
<name>A0A935T7X8_9PROT</name>
<organism evidence="1 2">
    <name type="scientific">Candidatus Accumulibacter affinis</name>
    <dbReference type="NCBI Taxonomy" id="2954384"/>
    <lineage>
        <taxon>Bacteria</taxon>
        <taxon>Pseudomonadati</taxon>
        <taxon>Pseudomonadota</taxon>
        <taxon>Betaproteobacteria</taxon>
        <taxon>Candidatus Accumulibacter</taxon>
    </lineage>
</organism>